<dbReference type="AlphaFoldDB" id="A0A183TFQ8"/>
<name>A0A183TFQ8_SCHSO</name>
<evidence type="ECO:0000313" key="1">
    <source>
        <dbReference type="WBParaSite" id="SSLN_0001588001-mRNA-1"/>
    </source>
</evidence>
<sequence>LAKVNWPVLNGTQKFDAISIPGFSQAYGVSFLSVVDYDDKDYSLDLWRAMLSNKTFAEYYLSELEFSVVKYDKVPDEKTGRLQIIFQSDGNPRHNKPSTDSKLPFLISGQHYLFVFLTKVTISSKPSTDSKLPFLHLAAGLALNVDLEFNYLVTRFPNSQMAVGVVLFSNNSMSPTEDFQNSRRYFSRPGGASRRYQVTDVKLSSTHDTGPFPLSAEGHRIRNLTAPTPTAVFRPSPVCFFDKEGSKSGPVFTGPRKSLSQSQRRRLRGSLAKAIFGARYNQQFYFQGKRDERRWLKWSKALPIGMRLQYFAFGSPDDASLKSSKYLFWSSILSMVPVDLPTGEQTSDISKESLMAWGLMALNWASAVSSQLGL</sequence>
<reference evidence="1" key="1">
    <citation type="submission" date="2016-06" db="UniProtKB">
        <authorList>
            <consortium name="WormBaseParasite"/>
        </authorList>
    </citation>
    <scope>IDENTIFICATION</scope>
</reference>
<dbReference type="WBParaSite" id="SSLN_0001588001-mRNA-1">
    <property type="protein sequence ID" value="SSLN_0001588001-mRNA-1"/>
    <property type="gene ID" value="SSLN_0001588001"/>
</dbReference>
<organism evidence="1">
    <name type="scientific">Schistocephalus solidus</name>
    <name type="common">Tapeworm</name>
    <dbReference type="NCBI Taxonomy" id="70667"/>
    <lineage>
        <taxon>Eukaryota</taxon>
        <taxon>Metazoa</taxon>
        <taxon>Spiralia</taxon>
        <taxon>Lophotrochozoa</taxon>
        <taxon>Platyhelminthes</taxon>
        <taxon>Cestoda</taxon>
        <taxon>Eucestoda</taxon>
        <taxon>Diphyllobothriidea</taxon>
        <taxon>Diphyllobothriidae</taxon>
        <taxon>Schistocephalus</taxon>
    </lineage>
</organism>
<proteinExistence type="predicted"/>
<protein>
    <submittedName>
        <fullName evidence="1">GH131_N domain-containing protein</fullName>
    </submittedName>
</protein>
<accession>A0A183TFQ8</accession>